<keyword evidence="3" id="KW-1185">Reference proteome</keyword>
<accession>A0ABQ7E1W5</accession>
<protein>
    <submittedName>
        <fullName evidence="2">Uncharacterized protein</fullName>
    </submittedName>
</protein>
<comment type="caution">
    <text evidence="2">The sequence shown here is derived from an EMBL/GenBank/DDBJ whole genome shotgun (WGS) entry which is preliminary data.</text>
</comment>
<dbReference type="Proteomes" id="UP000266723">
    <property type="component" value="Unassembled WGS sequence"/>
</dbReference>
<name>A0ABQ7E1W5_BRACR</name>
<proteinExistence type="predicted"/>
<gene>
    <name evidence="2" type="ORF">DY000_02021255</name>
</gene>
<sequence length="80" mass="9076">MEQGPEDALMVADDHEDDLIGEDLMDMEASAINKQMVDVRMTDKGRVEKLKPPSSYKSGGRYVNPPQGIYHIQRDNDQVR</sequence>
<reference evidence="2 3" key="1">
    <citation type="journal article" date="2020" name="BMC Genomics">
        <title>Intraspecific diversification of the crop wild relative Brassica cretica Lam. using demographic model selection.</title>
        <authorList>
            <person name="Kioukis A."/>
            <person name="Michalopoulou V.A."/>
            <person name="Briers L."/>
            <person name="Pirintsos S."/>
            <person name="Studholme D.J."/>
            <person name="Pavlidis P."/>
            <person name="Sarris P.F."/>
        </authorList>
    </citation>
    <scope>NUCLEOTIDE SEQUENCE [LARGE SCALE GENOMIC DNA]</scope>
    <source>
        <strain evidence="3">cv. PFS-1207/04</strain>
    </source>
</reference>
<evidence type="ECO:0000256" key="1">
    <source>
        <dbReference type="SAM" id="MobiDB-lite"/>
    </source>
</evidence>
<feature type="region of interest" description="Disordered" evidence="1">
    <location>
        <begin position="49"/>
        <end position="80"/>
    </location>
</feature>
<dbReference type="EMBL" id="QGKV02000299">
    <property type="protein sequence ID" value="KAF3590606.1"/>
    <property type="molecule type" value="Genomic_DNA"/>
</dbReference>
<evidence type="ECO:0000313" key="3">
    <source>
        <dbReference type="Proteomes" id="UP000266723"/>
    </source>
</evidence>
<evidence type="ECO:0000313" key="2">
    <source>
        <dbReference type="EMBL" id="KAF3590606.1"/>
    </source>
</evidence>
<organism evidence="2 3">
    <name type="scientific">Brassica cretica</name>
    <name type="common">Mustard</name>
    <dbReference type="NCBI Taxonomy" id="69181"/>
    <lineage>
        <taxon>Eukaryota</taxon>
        <taxon>Viridiplantae</taxon>
        <taxon>Streptophyta</taxon>
        <taxon>Embryophyta</taxon>
        <taxon>Tracheophyta</taxon>
        <taxon>Spermatophyta</taxon>
        <taxon>Magnoliopsida</taxon>
        <taxon>eudicotyledons</taxon>
        <taxon>Gunneridae</taxon>
        <taxon>Pentapetalae</taxon>
        <taxon>rosids</taxon>
        <taxon>malvids</taxon>
        <taxon>Brassicales</taxon>
        <taxon>Brassicaceae</taxon>
        <taxon>Brassiceae</taxon>
        <taxon>Brassica</taxon>
    </lineage>
</organism>